<dbReference type="EMBL" id="DF836761">
    <property type="protein sequence ID" value="GAN11102.1"/>
    <property type="molecule type" value="Genomic_DNA"/>
</dbReference>
<reference evidence="2" key="1">
    <citation type="submission" date="2014-09" db="EMBL/GenBank/DDBJ databases">
        <title>Draft genome sequence of an oleaginous Mucoromycotina fungus Mucor ambiguus NBRC6742.</title>
        <authorList>
            <person name="Takeda I."/>
            <person name="Yamane N."/>
            <person name="Morita T."/>
            <person name="Tamano K."/>
            <person name="Machida M."/>
            <person name="Baker S."/>
            <person name="Koike H."/>
        </authorList>
    </citation>
    <scope>NUCLEOTIDE SEQUENCE</scope>
    <source>
        <strain evidence="2">NBRC 6742</strain>
    </source>
</reference>
<feature type="domain" description="C2H2-type" evidence="1">
    <location>
        <begin position="49"/>
        <end position="72"/>
    </location>
</feature>
<dbReference type="Proteomes" id="UP000053815">
    <property type="component" value="Unassembled WGS sequence"/>
</dbReference>
<sequence>MIPPGIVACISHTARANPVTDSIAKELVVRHLHLSRKRIAEIDINGSNCYCAKCDQELETKNIFVQHARTVHGLQLPPRTMRNLEAAVDPNDPNWYCSQ</sequence>
<evidence type="ECO:0000259" key="1">
    <source>
        <dbReference type="PROSITE" id="PS00028"/>
    </source>
</evidence>
<evidence type="ECO:0000313" key="2">
    <source>
        <dbReference type="EMBL" id="GAN11102.1"/>
    </source>
</evidence>
<keyword evidence="3" id="KW-1185">Reference proteome</keyword>
<proteinExistence type="predicted"/>
<accession>A0A0C9N4V4</accession>
<evidence type="ECO:0000313" key="3">
    <source>
        <dbReference type="Proteomes" id="UP000053815"/>
    </source>
</evidence>
<gene>
    <name evidence="2" type="ORF">MAM1_0472d10659</name>
</gene>
<protein>
    <recommendedName>
        <fullName evidence="1">C2H2-type domain-containing protein</fullName>
    </recommendedName>
</protein>
<organism evidence="2">
    <name type="scientific">Mucor ambiguus</name>
    <dbReference type="NCBI Taxonomy" id="91626"/>
    <lineage>
        <taxon>Eukaryota</taxon>
        <taxon>Fungi</taxon>
        <taxon>Fungi incertae sedis</taxon>
        <taxon>Mucoromycota</taxon>
        <taxon>Mucoromycotina</taxon>
        <taxon>Mucoromycetes</taxon>
        <taxon>Mucorales</taxon>
        <taxon>Mucorineae</taxon>
        <taxon>Mucoraceae</taxon>
        <taxon>Mucor</taxon>
    </lineage>
</organism>
<name>A0A0C9N4V4_9FUNG</name>
<dbReference type="PROSITE" id="PS00028">
    <property type="entry name" value="ZINC_FINGER_C2H2_1"/>
    <property type="match status" value="1"/>
</dbReference>
<dbReference type="InterPro" id="IPR013087">
    <property type="entry name" value="Znf_C2H2_type"/>
</dbReference>
<dbReference type="AlphaFoldDB" id="A0A0C9N4V4"/>